<evidence type="ECO:0000256" key="11">
    <source>
        <dbReference type="ARBA" id="ARBA00034617"/>
    </source>
</evidence>
<feature type="domain" description="UvrD-like helicase C-terminal" evidence="17">
    <location>
        <begin position="348"/>
        <end position="675"/>
    </location>
</feature>
<dbReference type="Gene3D" id="3.40.50.300">
    <property type="entry name" value="P-loop containing nucleotide triphosphate hydrolases"/>
    <property type="match status" value="3"/>
</dbReference>
<name>A0ABY5FTX1_9MICO</name>
<dbReference type="SUPFAM" id="SSF52540">
    <property type="entry name" value="P-loop containing nucleoside triphosphate hydrolases"/>
    <property type="match status" value="1"/>
</dbReference>
<evidence type="ECO:0000256" key="2">
    <source>
        <dbReference type="ARBA" id="ARBA00022741"/>
    </source>
</evidence>
<keyword evidence="7 14" id="KW-0067">ATP-binding</keyword>
<keyword evidence="9" id="KW-0234">DNA repair</keyword>
<proteinExistence type="predicted"/>
<keyword evidence="5 14" id="KW-0347">Helicase</keyword>
<keyword evidence="2 14" id="KW-0547">Nucleotide-binding</keyword>
<dbReference type="InterPro" id="IPR011604">
    <property type="entry name" value="PDDEXK-like_dom_sf"/>
</dbReference>
<dbReference type="InterPro" id="IPR000212">
    <property type="entry name" value="DNA_helicase_UvrD/REP"/>
</dbReference>
<dbReference type="InterPro" id="IPR014017">
    <property type="entry name" value="DNA_helicase_UvrD-like_C"/>
</dbReference>
<evidence type="ECO:0000256" key="14">
    <source>
        <dbReference type="PROSITE-ProRule" id="PRU00560"/>
    </source>
</evidence>
<dbReference type="InterPro" id="IPR027417">
    <property type="entry name" value="P-loop_NTPase"/>
</dbReference>
<feature type="domain" description="UvrD-like helicase ATP-binding" evidence="16">
    <location>
        <begin position="17"/>
        <end position="347"/>
    </location>
</feature>
<protein>
    <recommendedName>
        <fullName evidence="12">DNA 3'-5' helicase</fullName>
        <ecNumber evidence="12">5.6.2.4</ecNumber>
    </recommendedName>
</protein>
<gene>
    <name evidence="18" type="ORF">NNL39_08615</name>
</gene>
<evidence type="ECO:0000313" key="18">
    <source>
        <dbReference type="EMBL" id="UTT61740.1"/>
    </source>
</evidence>
<feature type="region of interest" description="Disordered" evidence="15">
    <location>
        <begin position="798"/>
        <end position="818"/>
    </location>
</feature>
<keyword evidence="1" id="KW-0540">Nuclease</keyword>
<dbReference type="PANTHER" id="PTHR11070:SF55">
    <property type="entry name" value="DNA 3'-5' HELICASE"/>
    <property type="match status" value="1"/>
</dbReference>
<keyword evidence="10" id="KW-0413">Isomerase</keyword>
<dbReference type="EC" id="5.6.2.4" evidence="12"/>
<evidence type="ECO:0000256" key="1">
    <source>
        <dbReference type="ARBA" id="ARBA00022722"/>
    </source>
</evidence>
<dbReference type="Proteomes" id="UP001060039">
    <property type="component" value="Chromosome"/>
</dbReference>
<sequence>MRPRFSALDIARELQQPEPTDEQQAVIEAPLAPALVVAGAGSGKTETMAARVLWLVANGLVAPEHVLGLTFTRKAAGELAARIRRRLVQLEASGLLDASGVVIDAFTQPTVATYNSFASSLYRDHAVLIGRDPDGVVLREASAWQLARELVTTARDERLADLDLSVDKLTAATLQLAHAVAEHDADIADVRRVITEFLGVAELPLGDRFERRAEFEKLMALGATLPIVDLVEKLQQVKQRDGYVEFADQVSLALSIVRRHAGVGEQLRERYRVVLLDEYQDTNVAQTWLLGELFGGTPVMAVGDPHQSIYGWRGASASNLDDFAGRFVSGAGDTVGRYSLSTSWRNGTAILQAANALVEPLSARGGVAVETLTPSRVASACPIEVAFDETLHDEARAVAAWLAERVAEPPPGSAPDAVDAEGRPLRASAALLMRNRTTQPVFLAALREAKVPVHVLGIGGLLEQPEIADLVSALAVIDDPSAGTELVRLLAGPRWRIGVADLHALSRIASWLRDRDLAQRAFSDEVKARLRASVARTDGVSLVDALDFVATASDGHSQLAALSPAGLERLQDAGRLFATLRTRTALDLPDLVVAVEHDLMLDIEVAANPARSLGEAPREAFHEALDGYLALADHATLGGFLGWLREAEWRDNLSPRSEDPEPGTVQVLTIHGSKGLEWDHVVVPRLVDGELPSTPRDGTVGWLRLGVLPYELRGDAPELPVFDWRSAESRKELLQRREAFSAAVGEHLEREERRLAYVAVTRARHRLLLTGSFWASQKAARGPSPYLRALEQRGIIGPLPEAPQHEENPTVDDSGDEPWWPLDPFGARRERVVAAAERVRAADPAVRGDDRRGWQREIDLLLAERAERLAASGRVTVPLRVPASSFKDFITAPAEVAERLRRPMPQRPYRATRLGTVFHRWVEQRYGLGAMPDAVDGLDAEFDVAAGGLAGAASGAVARGGAVDGIDPDALLALQATFERSAWATRTPIDVERELHLPFEGRILICKIDAVYSTDPDFDPVRDGSGGPGSTRRPRSVEIVDWKTGKAPRDDADRAAKELQLALYRLAYARWAGLPLEAVTAAFYFVVDDAELRPESLLDEDELRALWRAAVG</sequence>
<evidence type="ECO:0000256" key="5">
    <source>
        <dbReference type="ARBA" id="ARBA00022806"/>
    </source>
</evidence>
<dbReference type="Pfam" id="PF13361">
    <property type="entry name" value="UvrD_C"/>
    <property type="match status" value="1"/>
</dbReference>
<evidence type="ECO:0000256" key="7">
    <source>
        <dbReference type="ARBA" id="ARBA00022840"/>
    </source>
</evidence>
<dbReference type="EMBL" id="CP101497">
    <property type="protein sequence ID" value="UTT61740.1"/>
    <property type="molecule type" value="Genomic_DNA"/>
</dbReference>
<keyword evidence="8" id="KW-0238">DNA-binding</keyword>
<keyword evidence="6" id="KW-0269">Exonuclease</keyword>
<accession>A0ABY5FTX1</accession>
<evidence type="ECO:0000256" key="12">
    <source>
        <dbReference type="ARBA" id="ARBA00034808"/>
    </source>
</evidence>
<dbReference type="PROSITE" id="PS51217">
    <property type="entry name" value="UVRD_HELICASE_CTER"/>
    <property type="match status" value="1"/>
</dbReference>
<keyword evidence="3" id="KW-0227">DNA damage</keyword>
<evidence type="ECO:0000259" key="17">
    <source>
        <dbReference type="PROSITE" id="PS51217"/>
    </source>
</evidence>
<evidence type="ECO:0000256" key="13">
    <source>
        <dbReference type="ARBA" id="ARBA00048988"/>
    </source>
</evidence>
<evidence type="ECO:0000256" key="3">
    <source>
        <dbReference type="ARBA" id="ARBA00022763"/>
    </source>
</evidence>
<evidence type="ECO:0000256" key="10">
    <source>
        <dbReference type="ARBA" id="ARBA00023235"/>
    </source>
</evidence>
<evidence type="ECO:0000256" key="6">
    <source>
        <dbReference type="ARBA" id="ARBA00022839"/>
    </source>
</evidence>
<comment type="catalytic activity">
    <reaction evidence="11">
        <text>Couples ATP hydrolysis with the unwinding of duplex DNA by translocating in the 3'-5' direction.</text>
        <dbReference type="EC" id="5.6.2.4"/>
    </reaction>
</comment>
<dbReference type="InterPro" id="IPR038726">
    <property type="entry name" value="PDDEXK_AddAB-type"/>
</dbReference>
<organism evidence="18 19">
    <name type="scientific">Microcella humidisoli</name>
    <dbReference type="NCBI Taxonomy" id="2963406"/>
    <lineage>
        <taxon>Bacteria</taxon>
        <taxon>Bacillati</taxon>
        <taxon>Actinomycetota</taxon>
        <taxon>Actinomycetes</taxon>
        <taxon>Micrococcales</taxon>
        <taxon>Microbacteriaceae</taxon>
        <taxon>Microcella</taxon>
    </lineage>
</organism>
<dbReference type="RefSeq" id="WP_255158870.1">
    <property type="nucleotide sequence ID" value="NZ_CP101497.1"/>
</dbReference>
<evidence type="ECO:0000259" key="16">
    <source>
        <dbReference type="PROSITE" id="PS51198"/>
    </source>
</evidence>
<evidence type="ECO:0000256" key="9">
    <source>
        <dbReference type="ARBA" id="ARBA00023204"/>
    </source>
</evidence>
<feature type="binding site" evidence="14">
    <location>
        <begin position="38"/>
        <end position="45"/>
    </location>
    <ligand>
        <name>ATP</name>
        <dbReference type="ChEBI" id="CHEBI:30616"/>
    </ligand>
</feature>
<evidence type="ECO:0000256" key="15">
    <source>
        <dbReference type="SAM" id="MobiDB-lite"/>
    </source>
</evidence>
<dbReference type="Pfam" id="PF00580">
    <property type="entry name" value="UvrD-helicase"/>
    <property type="match status" value="1"/>
</dbReference>
<dbReference type="Gene3D" id="1.10.486.10">
    <property type="entry name" value="PCRA, domain 4"/>
    <property type="match status" value="1"/>
</dbReference>
<keyword evidence="19" id="KW-1185">Reference proteome</keyword>
<dbReference type="Pfam" id="PF12705">
    <property type="entry name" value="PDDEXK_1"/>
    <property type="match status" value="1"/>
</dbReference>
<reference evidence="18" key="1">
    <citation type="submission" date="2022-07" db="EMBL/GenBank/DDBJ databases">
        <title>Taxonomic analysis of Microcella humidisoli nov. sp., isolated from riverside soil.</title>
        <authorList>
            <person name="Molina K.M."/>
            <person name="Kim S.B."/>
        </authorList>
    </citation>
    <scope>NUCLEOTIDE SEQUENCE</scope>
    <source>
        <strain evidence="18">MMS21-STM10</strain>
    </source>
</reference>
<dbReference type="PANTHER" id="PTHR11070">
    <property type="entry name" value="UVRD / RECB / PCRA DNA HELICASE FAMILY MEMBER"/>
    <property type="match status" value="1"/>
</dbReference>
<dbReference type="InterPro" id="IPR014016">
    <property type="entry name" value="UvrD-like_ATP-bd"/>
</dbReference>
<dbReference type="Gene3D" id="3.90.320.10">
    <property type="match status" value="1"/>
</dbReference>
<comment type="catalytic activity">
    <reaction evidence="13">
        <text>ATP + H2O = ADP + phosphate + H(+)</text>
        <dbReference type="Rhea" id="RHEA:13065"/>
        <dbReference type="ChEBI" id="CHEBI:15377"/>
        <dbReference type="ChEBI" id="CHEBI:15378"/>
        <dbReference type="ChEBI" id="CHEBI:30616"/>
        <dbReference type="ChEBI" id="CHEBI:43474"/>
        <dbReference type="ChEBI" id="CHEBI:456216"/>
        <dbReference type="EC" id="5.6.2.4"/>
    </reaction>
</comment>
<dbReference type="PROSITE" id="PS51198">
    <property type="entry name" value="UVRD_HELICASE_ATP_BIND"/>
    <property type="match status" value="1"/>
</dbReference>
<keyword evidence="4 14" id="KW-0378">Hydrolase</keyword>
<dbReference type="GO" id="GO:0004386">
    <property type="term" value="F:helicase activity"/>
    <property type="evidence" value="ECO:0007669"/>
    <property type="project" value="UniProtKB-KW"/>
</dbReference>
<evidence type="ECO:0000256" key="8">
    <source>
        <dbReference type="ARBA" id="ARBA00023125"/>
    </source>
</evidence>
<evidence type="ECO:0000256" key="4">
    <source>
        <dbReference type="ARBA" id="ARBA00022801"/>
    </source>
</evidence>
<dbReference type="CDD" id="cd17932">
    <property type="entry name" value="DEXQc_UvrD"/>
    <property type="match status" value="1"/>
</dbReference>
<evidence type="ECO:0000313" key="19">
    <source>
        <dbReference type="Proteomes" id="UP001060039"/>
    </source>
</evidence>